<dbReference type="AlphaFoldDB" id="A0A8G2CBF2"/>
<dbReference type="EMBL" id="FQZR01000007">
    <property type="protein sequence ID" value="SHJ55003.1"/>
    <property type="molecule type" value="Genomic_DNA"/>
</dbReference>
<proteinExistence type="predicted"/>
<dbReference type="RefSeq" id="WP_019999604.1">
    <property type="nucleotide sequence ID" value="NZ_CP192217.1"/>
</dbReference>
<gene>
    <name evidence="1" type="ORF">AB2Z07_14915</name>
    <name evidence="2" type="ORF">SAMN05660830_02690</name>
</gene>
<evidence type="ECO:0000313" key="2">
    <source>
        <dbReference type="EMBL" id="SHJ55003.1"/>
    </source>
</evidence>
<dbReference type="EMBL" id="JBFSOO010000014">
    <property type="protein sequence ID" value="MEZ6854796.1"/>
    <property type="molecule type" value="Genomic_DNA"/>
</dbReference>
<name>A0A8G2CBF2_9BACT</name>
<organism evidence="2 3">
    <name type="scientific">Halodesulfovibrio aestuarii</name>
    <dbReference type="NCBI Taxonomy" id="126333"/>
    <lineage>
        <taxon>Bacteria</taxon>
        <taxon>Pseudomonadati</taxon>
        <taxon>Thermodesulfobacteriota</taxon>
        <taxon>Desulfovibrionia</taxon>
        <taxon>Desulfovibrionales</taxon>
        <taxon>Desulfovibrionaceae</taxon>
        <taxon>Halodesulfovibrio</taxon>
    </lineage>
</organism>
<dbReference type="Proteomes" id="UP000184001">
    <property type="component" value="Unassembled WGS sequence"/>
</dbReference>
<accession>A0A8G2CBF2</accession>
<reference evidence="1 4" key="2">
    <citation type="submission" date="2024-07" db="EMBL/GenBank/DDBJ databases">
        <title>Active virus-host system and metabolic interactions in a Lokiarchaeon culture.</title>
        <authorList>
            <person name="Ponce Toledo R.I."/>
            <person name="Rodrigues Oliveira T."/>
            <person name="Schleper C."/>
        </authorList>
    </citation>
    <scope>NUCLEOTIDE SEQUENCE [LARGE SCALE GENOMIC DNA]</scope>
    <source>
        <strain evidence="1 4">B35</strain>
    </source>
</reference>
<comment type="caution">
    <text evidence="2">The sequence shown here is derived from an EMBL/GenBank/DDBJ whole genome shotgun (WGS) entry which is preliminary data.</text>
</comment>
<dbReference type="Proteomes" id="UP001568358">
    <property type="component" value="Unassembled WGS sequence"/>
</dbReference>
<evidence type="ECO:0000313" key="1">
    <source>
        <dbReference type="EMBL" id="MEZ6854796.1"/>
    </source>
</evidence>
<evidence type="ECO:0000313" key="4">
    <source>
        <dbReference type="Proteomes" id="UP001568358"/>
    </source>
</evidence>
<evidence type="ECO:0000313" key="3">
    <source>
        <dbReference type="Proteomes" id="UP000184001"/>
    </source>
</evidence>
<sequence length="66" mass="7285">MPPSEFQIPSEILSELQALAHEKDPNTKATTPEELLHLLMPQHPDVLADTPSALLAIKEAIAYLQK</sequence>
<reference evidence="2 3" key="1">
    <citation type="submission" date="2016-11" db="EMBL/GenBank/DDBJ databases">
        <authorList>
            <person name="Varghese N."/>
            <person name="Submissions S."/>
        </authorList>
    </citation>
    <scope>NUCLEOTIDE SEQUENCE [LARGE SCALE GENOMIC DNA]</scope>
    <source>
        <strain evidence="2 3">DSM 17919</strain>
    </source>
</reference>
<protein>
    <submittedName>
        <fullName evidence="2">Uncharacterized protein</fullName>
    </submittedName>
</protein>
<keyword evidence="4" id="KW-1185">Reference proteome</keyword>